<dbReference type="GO" id="GO:0046819">
    <property type="term" value="P:protein secretion by the type V secretion system"/>
    <property type="evidence" value="ECO:0007669"/>
    <property type="project" value="TreeGrafter"/>
</dbReference>
<dbReference type="OrthoDB" id="7209508at2"/>
<evidence type="ECO:0000313" key="2">
    <source>
        <dbReference type="Proteomes" id="UP000321172"/>
    </source>
</evidence>
<gene>
    <name evidence="1" type="ORF">FRF71_07850</name>
</gene>
<dbReference type="KEGG" id="ngf:FRF71_07850"/>
<dbReference type="EMBL" id="CP042345">
    <property type="protein sequence ID" value="QEA16052.1"/>
    <property type="molecule type" value="Genomic_DNA"/>
</dbReference>
<dbReference type="InterPro" id="IPR051544">
    <property type="entry name" value="TPS_OM_transporter"/>
</dbReference>
<accession>A0A5B8S4S5</accession>
<reference evidence="1 2" key="1">
    <citation type="journal article" date="2013" name="J. Microbiol. Biotechnol.">
        <title>Novosphingobium ginsenosidimutans sp. nov., with the ability to convert ginsenoside.</title>
        <authorList>
            <person name="Kim J.K."/>
            <person name="He D."/>
            <person name="Liu Q.M."/>
            <person name="Park H.Y."/>
            <person name="Jung M.S."/>
            <person name="Yoon M.H."/>
            <person name="Kim S.C."/>
            <person name="Im W.T."/>
        </authorList>
    </citation>
    <scope>NUCLEOTIDE SEQUENCE [LARGE SCALE GENOMIC DNA]</scope>
    <source>
        <strain evidence="1 2">FW-6</strain>
    </source>
</reference>
<sequence>MLKVAFGGTSTQWLRTAIALCRAFCCLVGLSYSVPKAMAATVQISSTELVTISGVTAYDPQSLASTAAARLRLSNRAETVEALADTIEVIYRQDGFLFAEVAVLKDTAGRKSIAVDEGVVDAVKFDGLKPDLASAVSRILAPAVRKAPVRQKTFERSLALASDLAGLQVQAHLAPEGDKSILFIEGSVRKQSGVAGVEMIPTRPGYALRGFVSQEFYGLGTPGDLTRLTGLVSRENGGGMSVAAFGTYRAPVSADGTYIELYAGNVVGRRTFSDDQTTYRLRGFTAGALIGLVTRRDLQNFSYLIVEGEYQKTRSLFGLNQAESEAFSTRLHWTHGYDYVRGGILRWGLTASAGVRPDDDKPTFTDGPRSFAHLRGEFGMVRVISRDSNSTIRFDGRAQISATTLPEVERFSMGHAPFLRSYAPAEVDGDSGVSGTIEFSRAFENLHSGRIESIAPFAFLSGGVAWLEKPRQVFNERRSWQIASTGIGADLRFGGWQMSSWIAFPFSDGPRTAAGDPAFYLSITRGW</sequence>
<dbReference type="RefSeq" id="WP_147090084.1">
    <property type="nucleotide sequence ID" value="NZ_BAABJD010000001.1"/>
</dbReference>
<evidence type="ECO:0000313" key="1">
    <source>
        <dbReference type="EMBL" id="QEA16052.1"/>
    </source>
</evidence>
<organism evidence="1 2">
    <name type="scientific">Novosphingobium ginsenosidimutans</name>
    <dbReference type="NCBI Taxonomy" id="1176536"/>
    <lineage>
        <taxon>Bacteria</taxon>
        <taxon>Pseudomonadati</taxon>
        <taxon>Pseudomonadota</taxon>
        <taxon>Alphaproteobacteria</taxon>
        <taxon>Sphingomonadales</taxon>
        <taxon>Sphingomonadaceae</taxon>
        <taxon>Novosphingobium</taxon>
    </lineage>
</organism>
<dbReference type="AlphaFoldDB" id="A0A5B8S4S5"/>
<dbReference type="Proteomes" id="UP000321172">
    <property type="component" value="Chromosome"/>
</dbReference>
<dbReference type="PANTHER" id="PTHR34597:SF6">
    <property type="entry name" value="BLR6126 PROTEIN"/>
    <property type="match status" value="1"/>
</dbReference>
<dbReference type="PANTHER" id="PTHR34597">
    <property type="entry name" value="SLR1661 PROTEIN"/>
    <property type="match status" value="1"/>
</dbReference>
<name>A0A5B8S4S5_9SPHN</name>
<protein>
    <submittedName>
        <fullName evidence="1">ShlB/FhaC/HecB family hemolysin secretion/activation protein</fullName>
    </submittedName>
</protein>
<proteinExistence type="predicted"/>
<dbReference type="GO" id="GO:0008320">
    <property type="term" value="F:protein transmembrane transporter activity"/>
    <property type="evidence" value="ECO:0007669"/>
    <property type="project" value="TreeGrafter"/>
</dbReference>
<dbReference type="Gene3D" id="2.40.160.50">
    <property type="entry name" value="membrane protein fhac: a member of the omp85/tpsb transporter family"/>
    <property type="match status" value="1"/>
</dbReference>
<dbReference type="GO" id="GO:0098046">
    <property type="term" value="C:type V protein secretion system complex"/>
    <property type="evidence" value="ECO:0007669"/>
    <property type="project" value="TreeGrafter"/>
</dbReference>
<keyword evidence="2" id="KW-1185">Reference proteome</keyword>